<feature type="compositionally biased region" description="Basic and acidic residues" evidence="1">
    <location>
        <begin position="1"/>
        <end position="11"/>
    </location>
</feature>
<evidence type="ECO:0000313" key="3">
    <source>
        <dbReference type="Proteomes" id="UP000265520"/>
    </source>
</evidence>
<dbReference type="EMBL" id="LXQA011054599">
    <property type="protein sequence ID" value="MCI82915.1"/>
    <property type="molecule type" value="Genomic_DNA"/>
</dbReference>
<feature type="compositionally biased region" description="Acidic residues" evidence="1">
    <location>
        <begin position="12"/>
        <end position="27"/>
    </location>
</feature>
<feature type="non-terminal residue" evidence="2">
    <location>
        <position position="1"/>
    </location>
</feature>
<accession>A0A392V7W0</accession>
<name>A0A392V7W0_9FABA</name>
<reference evidence="2 3" key="1">
    <citation type="journal article" date="2018" name="Front. Plant Sci.">
        <title>Red Clover (Trifolium pratense) and Zigzag Clover (T. medium) - A Picture of Genomic Similarities and Differences.</title>
        <authorList>
            <person name="Dluhosova J."/>
            <person name="Istvanek J."/>
            <person name="Nedelnik J."/>
            <person name="Repkova J."/>
        </authorList>
    </citation>
    <scope>NUCLEOTIDE SEQUENCE [LARGE SCALE GENOMIC DNA]</scope>
    <source>
        <strain evidence="3">cv. 10/8</strain>
        <tissue evidence="2">Leaf</tissue>
    </source>
</reference>
<keyword evidence="3" id="KW-1185">Reference proteome</keyword>
<dbReference type="AlphaFoldDB" id="A0A392V7W0"/>
<feature type="region of interest" description="Disordered" evidence="1">
    <location>
        <begin position="1"/>
        <end position="27"/>
    </location>
</feature>
<comment type="caution">
    <text evidence="2">The sequence shown here is derived from an EMBL/GenBank/DDBJ whole genome shotgun (WGS) entry which is preliminary data.</text>
</comment>
<evidence type="ECO:0000313" key="2">
    <source>
        <dbReference type="EMBL" id="MCI82915.1"/>
    </source>
</evidence>
<evidence type="ECO:0000256" key="1">
    <source>
        <dbReference type="SAM" id="MobiDB-lite"/>
    </source>
</evidence>
<sequence length="27" mass="3085">EQMDRDNHEEVQGEDGEHEDESNGNNA</sequence>
<dbReference type="Proteomes" id="UP000265520">
    <property type="component" value="Unassembled WGS sequence"/>
</dbReference>
<proteinExistence type="predicted"/>
<protein>
    <submittedName>
        <fullName evidence="2">Uncharacterized protein</fullName>
    </submittedName>
</protein>
<organism evidence="2 3">
    <name type="scientific">Trifolium medium</name>
    <dbReference type="NCBI Taxonomy" id="97028"/>
    <lineage>
        <taxon>Eukaryota</taxon>
        <taxon>Viridiplantae</taxon>
        <taxon>Streptophyta</taxon>
        <taxon>Embryophyta</taxon>
        <taxon>Tracheophyta</taxon>
        <taxon>Spermatophyta</taxon>
        <taxon>Magnoliopsida</taxon>
        <taxon>eudicotyledons</taxon>
        <taxon>Gunneridae</taxon>
        <taxon>Pentapetalae</taxon>
        <taxon>rosids</taxon>
        <taxon>fabids</taxon>
        <taxon>Fabales</taxon>
        <taxon>Fabaceae</taxon>
        <taxon>Papilionoideae</taxon>
        <taxon>50 kb inversion clade</taxon>
        <taxon>NPAAA clade</taxon>
        <taxon>Hologalegina</taxon>
        <taxon>IRL clade</taxon>
        <taxon>Trifolieae</taxon>
        <taxon>Trifolium</taxon>
    </lineage>
</organism>